<feature type="compositionally biased region" description="Polar residues" evidence="19">
    <location>
        <begin position="125"/>
        <end position="145"/>
    </location>
</feature>
<keyword evidence="14" id="KW-0007">Acetylation</keyword>
<dbReference type="InterPro" id="IPR050688">
    <property type="entry name" value="Zinc_finger/UBP_domain"/>
</dbReference>
<comment type="subunit">
    <text evidence="5">Interacts with RPA1 and RPA2.</text>
</comment>
<evidence type="ECO:0000313" key="21">
    <source>
        <dbReference type="EMBL" id="KAK7835303.1"/>
    </source>
</evidence>
<evidence type="ECO:0000256" key="8">
    <source>
        <dbReference type="ARBA" id="ARBA00022490"/>
    </source>
</evidence>
<evidence type="ECO:0000256" key="10">
    <source>
        <dbReference type="ARBA" id="ARBA00022737"/>
    </source>
</evidence>
<evidence type="ECO:0000256" key="7">
    <source>
        <dbReference type="ARBA" id="ARBA00021993"/>
    </source>
</evidence>
<protein>
    <recommendedName>
        <fullName evidence="7">Zinc finger-containing ubiquitin peptidase 1</fullName>
        <ecNumber evidence="6">3.4.19.12</ecNumber>
    </recommendedName>
    <alternativeName>
        <fullName evidence="17">Lys-63-specific deubiquitinase ZUFSP</fullName>
    </alternativeName>
    <alternativeName>
        <fullName evidence="16">Zinc finger with UFM1-specific peptidase domain protein</fullName>
    </alternativeName>
</protein>
<dbReference type="PROSITE" id="PS00028">
    <property type="entry name" value="ZINC_FINGER_C2H2_1"/>
    <property type="match status" value="1"/>
</dbReference>
<dbReference type="EC" id="3.4.19.12" evidence="6"/>
<proteinExistence type="inferred from homology"/>
<dbReference type="PANTHER" id="PTHR24403">
    <property type="entry name" value="ZINC FINGER PROTEIN"/>
    <property type="match status" value="1"/>
</dbReference>
<evidence type="ECO:0000256" key="3">
    <source>
        <dbReference type="ARBA" id="ARBA00004496"/>
    </source>
</evidence>
<keyword evidence="22" id="KW-1185">Reference proteome</keyword>
<dbReference type="Gene3D" id="3.90.70.130">
    <property type="match status" value="2"/>
</dbReference>
<feature type="domain" description="C2H2-type" evidence="20">
    <location>
        <begin position="4"/>
        <end position="24"/>
    </location>
</feature>
<dbReference type="GO" id="GO:0005634">
    <property type="term" value="C:nucleus"/>
    <property type="evidence" value="ECO:0007669"/>
    <property type="project" value="UniProtKB-SubCell"/>
</dbReference>
<evidence type="ECO:0000256" key="11">
    <source>
        <dbReference type="ARBA" id="ARBA00022771"/>
    </source>
</evidence>
<dbReference type="GO" id="GO:0004843">
    <property type="term" value="F:cysteine-type deubiquitinase activity"/>
    <property type="evidence" value="ECO:0007669"/>
    <property type="project" value="UniProtKB-EC"/>
</dbReference>
<evidence type="ECO:0000256" key="14">
    <source>
        <dbReference type="ARBA" id="ARBA00022990"/>
    </source>
</evidence>
<dbReference type="InterPro" id="IPR013087">
    <property type="entry name" value="Znf_C2H2_type"/>
</dbReference>
<organism evidence="21 22">
    <name type="scientific">Myodes glareolus</name>
    <name type="common">Bank vole</name>
    <name type="synonym">Clethrionomys glareolus</name>
    <dbReference type="NCBI Taxonomy" id="447135"/>
    <lineage>
        <taxon>Eukaryota</taxon>
        <taxon>Metazoa</taxon>
        <taxon>Chordata</taxon>
        <taxon>Craniata</taxon>
        <taxon>Vertebrata</taxon>
        <taxon>Euteleostomi</taxon>
        <taxon>Mammalia</taxon>
        <taxon>Eutheria</taxon>
        <taxon>Euarchontoglires</taxon>
        <taxon>Glires</taxon>
        <taxon>Rodentia</taxon>
        <taxon>Myomorpha</taxon>
        <taxon>Muroidea</taxon>
        <taxon>Cricetidae</taxon>
        <taxon>Arvicolinae</taxon>
        <taxon>Myodes</taxon>
    </lineage>
</organism>
<keyword evidence="15" id="KW-0539">Nucleus</keyword>
<evidence type="ECO:0000256" key="16">
    <source>
        <dbReference type="ARBA" id="ARBA00029662"/>
    </source>
</evidence>
<dbReference type="GO" id="GO:0005737">
    <property type="term" value="C:cytoplasm"/>
    <property type="evidence" value="ECO:0007669"/>
    <property type="project" value="UniProtKB-SubCell"/>
</dbReference>
<keyword evidence="9" id="KW-0479">Metal-binding</keyword>
<dbReference type="EMBL" id="JBBHLL010000002">
    <property type="protein sequence ID" value="KAK7835303.1"/>
    <property type="molecule type" value="Genomic_DNA"/>
</dbReference>
<comment type="subcellular location">
    <subcellularLocation>
        <location evidence="3">Cytoplasm</location>
    </subcellularLocation>
    <subcellularLocation>
        <location evidence="2">Nucleus</location>
    </subcellularLocation>
</comment>
<evidence type="ECO:0000256" key="1">
    <source>
        <dbReference type="ARBA" id="ARBA00000707"/>
    </source>
</evidence>
<sequence length="429" mass="48740">MLSCDICGETVPSEVDMKAHLIVHMENEVICPFCKLSGVNYDEMCFHIETAHFEQNTPERNFGKLNAIQYENPDSQNTTLQRTMEVHSSIHSACASNFPKNSAQSIPKDGTLQHEAFHTERITESRQYLRSPENQSGLSTVPGSIYETTYSPPDCPFCGKIEGCSQDMETHVKTKHASLLETPLEGMDRVQCSGDRELAHQLQQEEDRKRKSEESRQEREEFQKLQRQYGLDNSGGYRQQQLRHMEIEVNRGRMHPSEFHSRKADMMESIAIGIDDGKTKTSGIIEALHRYYQNTATDVRCVWLSTVVDHFHSSFGDKGWGCGYRNFQMLLSSLLQNDVYGDCLKGHSRTIVGIEEKKNRTLCLLIFDPGCSSREMQRLLKQDIEPGSLRQLRKSVGNLKHKQYQIVAVEGVLSPEEKVVSISVSGEVT</sequence>
<evidence type="ECO:0000259" key="20">
    <source>
        <dbReference type="PROSITE" id="PS00028"/>
    </source>
</evidence>
<evidence type="ECO:0000256" key="5">
    <source>
        <dbReference type="ARBA" id="ARBA00011274"/>
    </source>
</evidence>
<keyword evidence="10" id="KW-0677">Repeat</keyword>
<name>A0AAW0K8S3_MYOGA</name>
<feature type="compositionally biased region" description="Basic and acidic residues" evidence="19">
    <location>
        <begin position="200"/>
        <end position="224"/>
    </location>
</feature>
<comment type="function">
    <text evidence="18">Deubiquitinase with endodeubiquitinase activity that specifically interacts with and cleaves 'Lys-63'-linked long polyubiquitin chains. Shows only weak activity against 'Lys-11' and 'Lys-48'-linked chains. Plays an important role in genome stability pathways, functioning to prevent spontaneous DNA damage and also promote cellular survival in response to exogenous DNA damage. Modulates the ubiquitination status of replication protein A (RPA) complex proteins in response to replication stress.</text>
</comment>
<evidence type="ECO:0000256" key="13">
    <source>
        <dbReference type="ARBA" id="ARBA00022833"/>
    </source>
</evidence>
<dbReference type="Proteomes" id="UP001488838">
    <property type="component" value="Unassembled WGS sequence"/>
</dbReference>
<keyword evidence="13" id="KW-0862">Zinc</keyword>
<dbReference type="SMART" id="SM00355">
    <property type="entry name" value="ZnF_C2H2"/>
    <property type="match status" value="3"/>
</dbReference>
<dbReference type="AlphaFoldDB" id="A0AAW0K8S3"/>
<reference evidence="21 22" key="1">
    <citation type="journal article" date="2023" name="bioRxiv">
        <title>Conserved and derived expression patterns and positive selection on dental genes reveal complex evolutionary context of ever-growing rodent molars.</title>
        <authorList>
            <person name="Calamari Z.T."/>
            <person name="Song A."/>
            <person name="Cohen E."/>
            <person name="Akter M."/>
            <person name="Roy R.D."/>
            <person name="Hallikas O."/>
            <person name="Christensen M.M."/>
            <person name="Li P."/>
            <person name="Marangoni P."/>
            <person name="Jernvall J."/>
            <person name="Klein O.D."/>
        </authorList>
    </citation>
    <scope>NUCLEOTIDE SEQUENCE [LARGE SCALE GENOMIC DNA]</scope>
    <source>
        <strain evidence="21">V071</strain>
    </source>
</reference>
<keyword evidence="8" id="KW-0963">Cytoplasm</keyword>
<evidence type="ECO:0000256" key="9">
    <source>
        <dbReference type="ARBA" id="ARBA00022723"/>
    </source>
</evidence>
<dbReference type="InterPro" id="IPR012462">
    <property type="entry name" value="UFSP1/2_DUB_cat"/>
</dbReference>
<evidence type="ECO:0000256" key="12">
    <source>
        <dbReference type="ARBA" id="ARBA00022801"/>
    </source>
</evidence>
<evidence type="ECO:0000256" key="4">
    <source>
        <dbReference type="ARBA" id="ARBA00010469"/>
    </source>
</evidence>
<evidence type="ECO:0000256" key="19">
    <source>
        <dbReference type="SAM" id="MobiDB-lite"/>
    </source>
</evidence>
<dbReference type="GO" id="GO:0008270">
    <property type="term" value="F:zinc ion binding"/>
    <property type="evidence" value="ECO:0007669"/>
    <property type="project" value="UniProtKB-KW"/>
</dbReference>
<feature type="region of interest" description="Disordered" evidence="19">
    <location>
        <begin position="124"/>
        <end position="145"/>
    </location>
</feature>
<keyword evidence="12" id="KW-0378">Hydrolase</keyword>
<evidence type="ECO:0000256" key="15">
    <source>
        <dbReference type="ARBA" id="ARBA00023242"/>
    </source>
</evidence>
<evidence type="ECO:0000256" key="2">
    <source>
        <dbReference type="ARBA" id="ARBA00004123"/>
    </source>
</evidence>
<dbReference type="Pfam" id="PF07910">
    <property type="entry name" value="Peptidase_C78"/>
    <property type="match status" value="2"/>
</dbReference>
<dbReference type="PANTHER" id="PTHR24403:SF82">
    <property type="entry name" value="ZINC FINGER-CONTAINING UBIQUITIN PEPTIDASE 1"/>
    <property type="match status" value="1"/>
</dbReference>
<evidence type="ECO:0000256" key="6">
    <source>
        <dbReference type="ARBA" id="ARBA00012759"/>
    </source>
</evidence>
<comment type="caution">
    <text evidence="21">The sequence shown here is derived from an EMBL/GenBank/DDBJ whole genome shotgun (WGS) entry which is preliminary data.</text>
</comment>
<evidence type="ECO:0000256" key="17">
    <source>
        <dbReference type="ARBA" id="ARBA00031481"/>
    </source>
</evidence>
<keyword evidence="11" id="KW-0863">Zinc-finger</keyword>
<comment type="similarity">
    <text evidence="4">Belongs to the peptidase C78 family. ZUFSP subfamily.</text>
</comment>
<evidence type="ECO:0000313" key="22">
    <source>
        <dbReference type="Proteomes" id="UP001488838"/>
    </source>
</evidence>
<comment type="catalytic activity">
    <reaction evidence="1">
        <text>Thiol-dependent hydrolysis of ester, thioester, amide, peptide and isopeptide bonds formed by the C-terminal Gly of ubiquitin (a 76-residue protein attached to proteins as an intracellular targeting signal).</text>
        <dbReference type="EC" id="3.4.19.12"/>
    </reaction>
</comment>
<feature type="region of interest" description="Disordered" evidence="19">
    <location>
        <begin position="200"/>
        <end position="237"/>
    </location>
</feature>
<gene>
    <name evidence="21" type="ORF">U0070_017839</name>
</gene>
<evidence type="ECO:0000256" key="18">
    <source>
        <dbReference type="ARBA" id="ARBA00045669"/>
    </source>
</evidence>
<accession>A0AAW0K8S3</accession>